<dbReference type="GO" id="GO:0044210">
    <property type="term" value="P:'de novo' CTP biosynthetic process"/>
    <property type="evidence" value="ECO:0007669"/>
    <property type="project" value="UniProtKB-UniRule"/>
</dbReference>
<keyword evidence="35" id="KW-1185">Reference proteome</keyword>
<protein>
    <recommendedName>
        <fullName evidence="25 27">Multifunctional fusion protein</fullName>
    </recommendedName>
    <domain>
        <recommendedName>
            <fullName evidence="27">CTP synthase</fullName>
            <ecNumber evidence="27">6.3.4.2</ecNumber>
        </recommendedName>
        <alternativeName>
            <fullName evidence="27">UTP--ammonia ligase</fullName>
        </alternativeName>
    </domain>
    <domain>
        <recommendedName>
            <fullName evidence="25">Fructose-bisphosphate aldolase</fullName>
            <ecNumber evidence="25">4.1.2.13</ecNumber>
        </recommendedName>
    </domain>
</protein>
<keyword evidence="9 27" id="KW-0436">Ligase</keyword>
<feature type="compositionally biased region" description="Basic and acidic residues" evidence="28">
    <location>
        <begin position="1450"/>
        <end position="1474"/>
    </location>
</feature>
<dbReference type="FunFam" id="3.50.50.60:FF:000051">
    <property type="entry name" value="Glutathione reductase"/>
    <property type="match status" value="1"/>
</dbReference>
<evidence type="ECO:0000256" key="8">
    <source>
        <dbReference type="ARBA" id="ARBA00011738"/>
    </source>
</evidence>
<feature type="domain" description="CTP synthase N-terminal" evidence="31">
    <location>
        <begin position="343"/>
        <end position="613"/>
    </location>
</feature>
<keyword evidence="11 27" id="KW-0547">Nucleotide-binding</keyword>
<dbReference type="GO" id="GO:0019856">
    <property type="term" value="P:pyrimidine nucleobase biosynthetic process"/>
    <property type="evidence" value="ECO:0007669"/>
    <property type="project" value="TreeGrafter"/>
</dbReference>
<evidence type="ECO:0000256" key="9">
    <source>
        <dbReference type="ARBA" id="ARBA00022598"/>
    </source>
</evidence>
<dbReference type="InterPro" id="IPR013785">
    <property type="entry name" value="Aldolase_TIM"/>
</dbReference>
<evidence type="ECO:0000256" key="3">
    <source>
        <dbReference type="ARBA" id="ARBA00004714"/>
    </source>
</evidence>
<dbReference type="Pfam" id="PF07992">
    <property type="entry name" value="Pyr_redox_2"/>
    <property type="match status" value="1"/>
</dbReference>
<dbReference type="HAMAP" id="MF_01227">
    <property type="entry name" value="PyrG"/>
    <property type="match status" value="1"/>
</dbReference>
<dbReference type="EMBL" id="CAJNOQ010001023">
    <property type="protein sequence ID" value="CAF0861223.1"/>
    <property type="molecule type" value="Genomic_DNA"/>
</dbReference>
<dbReference type="NCBIfam" id="NF033379">
    <property type="entry name" value="FrucBisAld_I"/>
    <property type="match status" value="1"/>
</dbReference>
<evidence type="ECO:0000256" key="5">
    <source>
        <dbReference type="ARBA" id="ARBA00007532"/>
    </source>
</evidence>
<dbReference type="Gene3D" id="3.30.390.30">
    <property type="match status" value="1"/>
</dbReference>
<dbReference type="EMBL" id="CAJOBC010001023">
    <property type="protein sequence ID" value="CAF3648891.1"/>
    <property type="molecule type" value="Genomic_DNA"/>
</dbReference>
<keyword evidence="19" id="KW-1015">Disulfide bond</keyword>
<evidence type="ECO:0000256" key="22">
    <source>
        <dbReference type="ARBA" id="ARBA00023284"/>
    </source>
</evidence>
<evidence type="ECO:0000256" key="27">
    <source>
        <dbReference type="RuleBase" id="RU810713"/>
    </source>
</evidence>
<dbReference type="Gene3D" id="3.40.50.880">
    <property type="match status" value="1"/>
</dbReference>
<evidence type="ECO:0000256" key="10">
    <source>
        <dbReference type="ARBA" id="ARBA00022630"/>
    </source>
</evidence>
<evidence type="ECO:0000256" key="24">
    <source>
        <dbReference type="RuleBase" id="RU003691"/>
    </source>
</evidence>
<dbReference type="InterPro" id="IPR029062">
    <property type="entry name" value="Class_I_gatase-like"/>
</dbReference>
<accession>A0A813WXA3</accession>
<dbReference type="Pfam" id="PF00117">
    <property type="entry name" value="GATase"/>
    <property type="match status" value="1"/>
</dbReference>
<comment type="cofactor">
    <cofactor evidence="2">
        <name>FAD</name>
        <dbReference type="ChEBI" id="CHEBI:57692"/>
    </cofactor>
</comment>
<evidence type="ECO:0000256" key="28">
    <source>
        <dbReference type="SAM" id="MobiDB-lite"/>
    </source>
</evidence>
<evidence type="ECO:0000256" key="26">
    <source>
        <dbReference type="RuleBase" id="RU004257"/>
    </source>
</evidence>
<dbReference type="UniPathway" id="UPA00159">
    <property type="reaction ID" value="UER00277"/>
</dbReference>
<keyword evidence="16 27" id="KW-0665">Pyrimidine biosynthesis</keyword>
<dbReference type="EC" id="6.3.4.2" evidence="27"/>
<comment type="catalytic activity">
    <reaction evidence="23 27">
        <text>UTP + L-glutamine + ATP + H2O = CTP + L-glutamate + ADP + phosphate + 2 H(+)</text>
        <dbReference type="Rhea" id="RHEA:26426"/>
        <dbReference type="ChEBI" id="CHEBI:15377"/>
        <dbReference type="ChEBI" id="CHEBI:15378"/>
        <dbReference type="ChEBI" id="CHEBI:29985"/>
        <dbReference type="ChEBI" id="CHEBI:30616"/>
        <dbReference type="ChEBI" id="CHEBI:37563"/>
        <dbReference type="ChEBI" id="CHEBI:43474"/>
        <dbReference type="ChEBI" id="CHEBI:46398"/>
        <dbReference type="ChEBI" id="CHEBI:58359"/>
        <dbReference type="ChEBI" id="CHEBI:456216"/>
        <dbReference type="EC" id="6.3.4.2"/>
    </reaction>
</comment>
<evidence type="ECO:0000256" key="23">
    <source>
        <dbReference type="ARBA" id="ARBA00047781"/>
    </source>
</evidence>
<dbReference type="NCBIfam" id="NF003792">
    <property type="entry name" value="PRK05380.1"/>
    <property type="match status" value="1"/>
</dbReference>
<dbReference type="SUPFAM" id="SSF51569">
    <property type="entry name" value="Aldolase"/>
    <property type="match status" value="1"/>
</dbReference>
<evidence type="ECO:0000256" key="12">
    <source>
        <dbReference type="ARBA" id="ARBA00022827"/>
    </source>
</evidence>
<dbReference type="InterPro" id="IPR027417">
    <property type="entry name" value="P-loop_NTPase"/>
</dbReference>
<dbReference type="Pfam" id="PF00274">
    <property type="entry name" value="Glycolytic"/>
    <property type="match status" value="1"/>
</dbReference>
<dbReference type="InterPro" id="IPR033828">
    <property type="entry name" value="GATase1_CTP_Synthase"/>
</dbReference>
<dbReference type="PANTHER" id="PTHR11550">
    <property type="entry name" value="CTP SYNTHASE"/>
    <property type="match status" value="1"/>
</dbReference>
<dbReference type="NCBIfam" id="NF004776">
    <property type="entry name" value="PRK06116.1"/>
    <property type="match status" value="1"/>
</dbReference>
<dbReference type="InterPro" id="IPR017926">
    <property type="entry name" value="GATASE"/>
</dbReference>
<dbReference type="GO" id="GO:0016668">
    <property type="term" value="F:oxidoreductase activity, acting on a sulfur group of donors, NAD(P) as acceptor"/>
    <property type="evidence" value="ECO:0007669"/>
    <property type="project" value="InterPro"/>
</dbReference>
<gene>
    <name evidence="33" type="ORF">GPM918_LOCUS6598</name>
    <name evidence="34" type="ORF">SRO942_LOCUS6598</name>
</gene>
<comment type="pathway">
    <text evidence="4 27">Pyrimidine metabolism; CTP biosynthesis via de novo pathway; CTP from UDP: step 2/2.</text>
</comment>
<name>A0A813WXA3_9BILA</name>
<comment type="similarity">
    <text evidence="6 27">Belongs to the CTP synthase family.</text>
</comment>
<evidence type="ECO:0000256" key="11">
    <source>
        <dbReference type="ARBA" id="ARBA00022741"/>
    </source>
</evidence>
<feature type="domain" description="Glutamine amidotransferase" evidence="29">
    <location>
        <begin position="654"/>
        <end position="881"/>
    </location>
</feature>
<dbReference type="UniPathway" id="UPA00109">
    <property type="reaction ID" value="UER00183"/>
</dbReference>
<evidence type="ECO:0000256" key="25">
    <source>
        <dbReference type="RuleBase" id="RU003994"/>
    </source>
</evidence>
<keyword evidence="18 25" id="KW-0324">Glycolysis</keyword>
<evidence type="ECO:0000256" key="13">
    <source>
        <dbReference type="ARBA" id="ARBA00022840"/>
    </source>
</evidence>
<dbReference type="InterPro" id="IPR000741">
    <property type="entry name" value="FBA_I"/>
</dbReference>
<dbReference type="GO" id="GO:0004332">
    <property type="term" value="F:fructose-bisphosphate aldolase activity"/>
    <property type="evidence" value="ECO:0007669"/>
    <property type="project" value="UniProtKB-EC"/>
</dbReference>
<dbReference type="GO" id="GO:0003883">
    <property type="term" value="F:CTP synthase activity"/>
    <property type="evidence" value="ECO:0007669"/>
    <property type="project" value="UniProtKB-UniRule"/>
</dbReference>
<keyword evidence="21" id="KW-0704">Schiff base</keyword>
<evidence type="ECO:0000256" key="7">
    <source>
        <dbReference type="ARBA" id="ARBA00010387"/>
    </source>
</evidence>
<keyword evidence="17 24" id="KW-0560">Oxidoreductase</keyword>
<dbReference type="FunFam" id="3.20.20.70:FF:000140">
    <property type="entry name" value="Fructose-bisphosphate aldolase"/>
    <property type="match status" value="1"/>
</dbReference>
<sequence length="1474" mass="165121">MAFNLSKDQEKELAQIANAIATPGKGILAADESSGTIANRFSKINVENNEENRRSYRELLFKTDKTSIAEYISGVILFHETLYHKTADGVPFTTLLKRNGIIPGIKVDKGTVKLAGTNEETTTQGLDGLEERCKTYKNDGAQFAKWRAVLKIGPNMPSQLAIQVNAENLARYASICQQAGLVPIVEPEVLQDGDHDMEICQRVTEKVLAAVYKALNDHHVYLEGTLLKPNMVTAGQSNTKKYTAEQIAFATVQTLRRTVPAAVPGILFLSGGHSEENSTIFLNEINKVNLIKPWPLSFSYGRALQSSVLKVWKGDKENVEHAQKEFIRLAKMFRAQSASNSIKYVLVTGGVISGIGKGIISSSIGTILRAQGFRVTSIKIDPYINIDAGTFSPYEHGEVFVLDDGGEVDLDLGNYERFLDVTLHRENNITTGKIYQYVIDKERRGDYLGKTVQVVPHITDAIQEWVERVARISVDEDKGDPDICIIELGGTIGDIESMPFVEAFRQFQFRVKKENFCVVHVSLIPQPGTTGEHKTKPTQHSVRELRGFGLTPDLIICRSDTPMTTAAKEKISMFCHVDKEQVICVPDVKTLYRVPLLLEENEISKYLASRLNLQFKPDYDRSLMVKWRDLTERSERLVNEVVIAVVGKYIGLEDSYASVVKALNHAALYCNRKLILRFVHASDLEANTQKEDPVKYHEAWQLLCGAQGILVPGGFGSRGIEGKISAIEWARTQPKPFLGICLGLQCAVIEFARHVLNHKGANSAEFGKSEHPVIIEMPEHNPGAMGATMRLGRRTTVFATENSVIKKLYGNVRSIDERHRHRYEVNPEFVTELEQQGMKFVGRSEDNERMEIMELENHPYFVGVQFHPEYISRPMKPSPPYLGLIWAACHELKNVLSKLPKQQQSQSDVKPETPDLVNTPFSHEDITVILSRGGTLLLLLRVIQILYIFLLKVTVLGIYTIFGLLVKVTVQPLKPYHILFRTFTMSSNQKTTENKQYDYDLFVIGGGSGGIRASKISAQNGARVALAEDKKLGGTCVNAGCVPKKLFCYASQFRELFHDASAYGWPTIDFKLNDHNWQKFIKNKNDEIHRLNEMQEKGLRDNNVEITTGHATIKDKHTVVVNGKDYKTNYILVAVGGTPVRPRIEGHEHMITSDDAFHLEKLPKNILIVGGGYIATEFSCIFNGFGSDVILIVRGKSILRSFDTDISAKLSDELKKSGIKIRFETEIKSIEKQQEDNFLVKFKDGSTTETNLVMFAVGRKPETEKLGLDAVGVKCNEKGVIQVNEFSQTNVDNIYAIGDVTDRKNLTPVAIQEGQYFANSVFGKQNKKQVVDYQNVGTTVFAEPAVGVCGLTEKEAEEKFGKDNYDVYESSFKPMFVNLPKRDRKSYVKLIVERKTEKVVGIHMIDHAAPEIIQMCSVAIRAGATKDLFDSTAGIHPTSAEEIVQIKKKRNDEKKKDENMEKTQHDQKSEKKKD</sequence>
<dbReference type="InterPro" id="IPR023753">
    <property type="entry name" value="FAD/NAD-binding_dom"/>
</dbReference>
<evidence type="ECO:0000256" key="18">
    <source>
        <dbReference type="ARBA" id="ARBA00023152"/>
    </source>
</evidence>
<dbReference type="GO" id="GO:0097268">
    <property type="term" value="C:cytoophidium"/>
    <property type="evidence" value="ECO:0007669"/>
    <property type="project" value="TreeGrafter"/>
</dbReference>
<comment type="similarity">
    <text evidence="7 25">Belongs to the class I fructose-bisphosphate aldolase family.</text>
</comment>
<dbReference type="CDD" id="cd03113">
    <property type="entry name" value="CTPS_N"/>
    <property type="match status" value="1"/>
</dbReference>
<keyword evidence="13 27" id="KW-0067">ATP-binding</keyword>
<dbReference type="Pfam" id="PF02852">
    <property type="entry name" value="Pyr_redox_dim"/>
    <property type="match status" value="1"/>
</dbReference>
<dbReference type="InterPro" id="IPR036188">
    <property type="entry name" value="FAD/NAD-bd_sf"/>
</dbReference>
<dbReference type="OrthoDB" id="1739076at2759"/>
<evidence type="ECO:0000256" key="16">
    <source>
        <dbReference type="ARBA" id="ARBA00022975"/>
    </source>
</evidence>
<keyword evidence="15 27" id="KW-0315">Glutamine amidotransferase</keyword>
<dbReference type="SUPFAM" id="SSF51905">
    <property type="entry name" value="FAD/NAD(P)-binding domain"/>
    <property type="match status" value="1"/>
</dbReference>
<keyword evidence="20 25" id="KW-0456">Lyase</keyword>
<evidence type="ECO:0000256" key="17">
    <source>
        <dbReference type="ARBA" id="ARBA00023002"/>
    </source>
</evidence>
<dbReference type="GO" id="GO:0005737">
    <property type="term" value="C:cytoplasm"/>
    <property type="evidence" value="ECO:0007669"/>
    <property type="project" value="TreeGrafter"/>
</dbReference>
<proteinExistence type="inferred from homology"/>
<evidence type="ECO:0000256" key="6">
    <source>
        <dbReference type="ARBA" id="ARBA00007533"/>
    </source>
</evidence>
<evidence type="ECO:0000256" key="15">
    <source>
        <dbReference type="ARBA" id="ARBA00022962"/>
    </source>
</evidence>
<evidence type="ECO:0000256" key="20">
    <source>
        <dbReference type="ARBA" id="ARBA00023239"/>
    </source>
</evidence>
<keyword evidence="14" id="KW-0521">NADP</keyword>
<comment type="pathway">
    <text evidence="3 26">Carbohydrate degradation; glycolysis; D-glyceraldehyde 3-phosphate and glycerone phosphate from D-glucose: step 4/4.</text>
</comment>
<dbReference type="Gene3D" id="3.50.50.60">
    <property type="entry name" value="FAD/NAD(P)-binding domain"/>
    <property type="match status" value="2"/>
</dbReference>
<dbReference type="PRINTS" id="PR00411">
    <property type="entry name" value="PNDRDTASEI"/>
</dbReference>
<dbReference type="Pfam" id="PF06418">
    <property type="entry name" value="CTP_synth_N"/>
    <property type="match status" value="1"/>
</dbReference>
<dbReference type="CDD" id="cd01746">
    <property type="entry name" value="GATase1_CTP_Synthase"/>
    <property type="match status" value="1"/>
</dbReference>
<evidence type="ECO:0000259" key="31">
    <source>
        <dbReference type="Pfam" id="PF06418"/>
    </source>
</evidence>
<comment type="similarity">
    <text evidence="5 24">Belongs to the class-I pyridine nucleotide-disulfide oxidoreductase family.</text>
</comment>
<dbReference type="EC" id="4.1.2.13" evidence="25"/>
<dbReference type="Gene3D" id="3.20.20.70">
    <property type="entry name" value="Aldolase class I"/>
    <property type="match status" value="1"/>
</dbReference>
<dbReference type="InterPro" id="IPR016156">
    <property type="entry name" value="FAD/NAD-linked_Rdtase_dimer_sf"/>
</dbReference>
<dbReference type="PROSITE" id="PS00158">
    <property type="entry name" value="ALDOLASE_CLASS_I"/>
    <property type="match status" value="1"/>
</dbReference>
<dbReference type="InterPro" id="IPR004468">
    <property type="entry name" value="CTP_synthase"/>
</dbReference>
<dbReference type="GO" id="GO:0006096">
    <property type="term" value="P:glycolytic process"/>
    <property type="evidence" value="ECO:0007669"/>
    <property type="project" value="UniProtKB-UniPathway"/>
</dbReference>
<comment type="subunit">
    <text evidence="8">Homodimer.</text>
</comment>
<evidence type="ECO:0000256" key="21">
    <source>
        <dbReference type="ARBA" id="ARBA00023270"/>
    </source>
</evidence>
<evidence type="ECO:0000313" key="34">
    <source>
        <dbReference type="EMBL" id="CAF3648891.1"/>
    </source>
</evidence>
<dbReference type="SUPFAM" id="SSF55424">
    <property type="entry name" value="FAD/NAD-linked reductases, dimerisation (C-terminal) domain"/>
    <property type="match status" value="1"/>
</dbReference>
<evidence type="ECO:0000256" key="2">
    <source>
        <dbReference type="ARBA" id="ARBA00001974"/>
    </source>
</evidence>
<reference evidence="33" key="1">
    <citation type="submission" date="2021-02" db="EMBL/GenBank/DDBJ databases">
        <authorList>
            <person name="Nowell W R."/>
        </authorList>
    </citation>
    <scope>NUCLEOTIDE SEQUENCE</scope>
</reference>
<keyword evidence="12 24" id="KW-0274">FAD</keyword>
<comment type="function">
    <text evidence="27">Catalyzes the ATP-dependent amination of UTP to CTP with either L-glutamine or ammonia as the source of nitrogen.</text>
</comment>
<dbReference type="PANTHER" id="PTHR11550:SF0">
    <property type="entry name" value="CTP SYNTHASE-RELATED"/>
    <property type="match status" value="1"/>
</dbReference>
<evidence type="ECO:0000313" key="35">
    <source>
        <dbReference type="Proteomes" id="UP000663829"/>
    </source>
</evidence>
<dbReference type="FunFam" id="3.40.50.300:FF:000207">
    <property type="entry name" value="CTP synthase"/>
    <property type="match status" value="1"/>
</dbReference>
<dbReference type="InterPro" id="IPR017456">
    <property type="entry name" value="CTP_synthase_N"/>
</dbReference>
<dbReference type="SUPFAM" id="SSF52540">
    <property type="entry name" value="P-loop containing nucleoside triphosphate hydrolases"/>
    <property type="match status" value="1"/>
</dbReference>
<dbReference type="InterPro" id="IPR004099">
    <property type="entry name" value="Pyr_nucl-diS_OxRdtase_dimer"/>
</dbReference>
<dbReference type="PROSITE" id="PS00076">
    <property type="entry name" value="PYRIDINE_REDOX_1"/>
    <property type="match status" value="1"/>
</dbReference>
<evidence type="ECO:0000313" key="33">
    <source>
        <dbReference type="EMBL" id="CAF0861223.1"/>
    </source>
</evidence>
<keyword evidence="22 24" id="KW-0676">Redox-active center</keyword>
<evidence type="ECO:0000259" key="30">
    <source>
        <dbReference type="Pfam" id="PF02852"/>
    </source>
</evidence>
<feature type="domain" description="FAD/NAD(P)-binding" evidence="32">
    <location>
        <begin position="999"/>
        <end position="1314"/>
    </location>
</feature>
<dbReference type="InterPro" id="IPR029768">
    <property type="entry name" value="Aldolase_I_AS"/>
</dbReference>
<feature type="domain" description="Pyridine nucleotide-disulphide oxidoreductase dimerisation" evidence="30">
    <location>
        <begin position="1338"/>
        <end position="1445"/>
    </location>
</feature>
<dbReference type="FunFam" id="3.40.50.880:FF:000005">
    <property type="entry name" value="CTP synthase"/>
    <property type="match status" value="1"/>
</dbReference>
<dbReference type="InterPro" id="IPR012999">
    <property type="entry name" value="Pyr_OxRdtase_I_AS"/>
</dbReference>
<evidence type="ECO:0000256" key="19">
    <source>
        <dbReference type="ARBA" id="ARBA00023157"/>
    </source>
</evidence>
<dbReference type="CDD" id="cd00948">
    <property type="entry name" value="FBP_aldolase_I_a"/>
    <property type="match status" value="1"/>
</dbReference>
<dbReference type="Proteomes" id="UP000681722">
    <property type="component" value="Unassembled WGS sequence"/>
</dbReference>
<dbReference type="NCBIfam" id="TIGR00337">
    <property type="entry name" value="PyrG"/>
    <property type="match status" value="1"/>
</dbReference>
<feature type="region of interest" description="Disordered" evidence="28">
    <location>
        <begin position="1440"/>
        <end position="1474"/>
    </location>
</feature>
<dbReference type="GO" id="GO:0042802">
    <property type="term" value="F:identical protein binding"/>
    <property type="evidence" value="ECO:0007669"/>
    <property type="project" value="TreeGrafter"/>
</dbReference>
<evidence type="ECO:0000256" key="4">
    <source>
        <dbReference type="ARBA" id="ARBA00005171"/>
    </source>
</evidence>
<evidence type="ECO:0000256" key="14">
    <source>
        <dbReference type="ARBA" id="ARBA00022857"/>
    </source>
</evidence>
<evidence type="ECO:0000259" key="32">
    <source>
        <dbReference type="Pfam" id="PF07992"/>
    </source>
</evidence>
<evidence type="ECO:0000256" key="1">
    <source>
        <dbReference type="ARBA" id="ARBA00000441"/>
    </source>
</evidence>
<dbReference type="Proteomes" id="UP000663829">
    <property type="component" value="Unassembled WGS sequence"/>
</dbReference>
<dbReference type="SUPFAM" id="SSF52317">
    <property type="entry name" value="Class I glutamine amidotransferase-like"/>
    <property type="match status" value="1"/>
</dbReference>
<comment type="catalytic activity">
    <reaction evidence="1 25">
        <text>beta-D-fructose 1,6-bisphosphate = D-glyceraldehyde 3-phosphate + dihydroxyacetone phosphate</text>
        <dbReference type="Rhea" id="RHEA:14729"/>
        <dbReference type="ChEBI" id="CHEBI:32966"/>
        <dbReference type="ChEBI" id="CHEBI:57642"/>
        <dbReference type="ChEBI" id="CHEBI:59776"/>
        <dbReference type="EC" id="4.1.2.13"/>
    </reaction>
</comment>
<organism evidence="33 35">
    <name type="scientific">Didymodactylos carnosus</name>
    <dbReference type="NCBI Taxonomy" id="1234261"/>
    <lineage>
        <taxon>Eukaryota</taxon>
        <taxon>Metazoa</taxon>
        <taxon>Spiralia</taxon>
        <taxon>Gnathifera</taxon>
        <taxon>Rotifera</taxon>
        <taxon>Eurotatoria</taxon>
        <taxon>Bdelloidea</taxon>
        <taxon>Philodinida</taxon>
        <taxon>Philodinidae</taxon>
        <taxon>Didymodactylos</taxon>
    </lineage>
</organism>
<dbReference type="PRINTS" id="PR00368">
    <property type="entry name" value="FADPNR"/>
</dbReference>
<dbReference type="Gene3D" id="3.40.50.300">
    <property type="entry name" value="P-loop containing nucleotide triphosphate hydrolases"/>
    <property type="match status" value="1"/>
</dbReference>
<dbReference type="PROSITE" id="PS51273">
    <property type="entry name" value="GATASE_TYPE_1"/>
    <property type="match status" value="1"/>
</dbReference>
<dbReference type="GO" id="GO:0005524">
    <property type="term" value="F:ATP binding"/>
    <property type="evidence" value="ECO:0007669"/>
    <property type="project" value="UniProtKB-KW"/>
</dbReference>
<evidence type="ECO:0000259" key="29">
    <source>
        <dbReference type="Pfam" id="PF00117"/>
    </source>
</evidence>
<comment type="caution">
    <text evidence="33">The sequence shown here is derived from an EMBL/GenBank/DDBJ whole genome shotgun (WGS) entry which is preliminary data.</text>
</comment>
<keyword evidence="10 24" id="KW-0285">Flavoprotein</keyword>